<accession>A0ABY7H365</accession>
<sequence length="589" mass="64115">MTRPETLTQALDAATARADGGYSHLVQEKDPVKFFSYAETARRARRFGAALQAAGVRQGERVGLILPDSSEFVEAIYGAMYAGAIPVPVYPPMNLGQFEGYLANTTHILRQAGCALVVTDGKVRPILGKLMSNVPSVRAVEVYSSFVKQVDERAAPIGVDVKPDDVAFLQFTSGSTSQPKGVTLTHANLIANVHALGAGLNAGEDTFGLSWLPLYHDMGLIGFVFAPAVLKVRGVQFMSPLLFLKRPAMWLRQLSERKANISFAPNFAYGLCTARIKDHELQGVDLSHLRVAGCGAEPIQYDTLNAFAERFAAWGFPRTAFLPCYGMAEHSLAVTFVGLEEDLRADRVDPDALVHGEAKPSDSADALKVVCCGRAFPDHDLRIVDAEGNPLPDRRVGQIELRGPSVMRGYWGDAERTLQALKDGWLATGDLGYLVDGELYVCGRIKDLIIIHGRNYYPQDLEWQASQVEGVRRGNVVAFGIEDASLGRERVIVAAEVRTPHADDLRDKIAAKTLETLGLRPDEVVLLAPGSLPKTSSGKLQRNKTSELYRDGQLGKGANKAGTIDVIKHLATSRWSYIRAAFGSRDAED</sequence>
<evidence type="ECO:0000313" key="5">
    <source>
        <dbReference type="Proteomes" id="UP001164459"/>
    </source>
</evidence>
<evidence type="ECO:0000256" key="2">
    <source>
        <dbReference type="ARBA" id="ARBA00022598"/>
    </source>
</evidence>
<dbReference type="InterPro" id="IPR042099">
    <property type="entry name" value="ANL_N_sf"/>
</dbReference>
<dbReference type="GO" id="GO:0016874">
    <property type="term" value="F:ligase activity"/>
    <property type="evidence" value="ECO:0007669"/>
    <property type="project" value="UniProtKB-KW"/>
</dbReference>
<dbReference type="PANTHER" id="PTHR22754:SF32">
    <property type="entry name" value="DISCO-INTERACTING PROTEIN 2"/>
    <property type="match status" value="1"/>
</dbReference>
<reference evidence="4" key="1">
    <citation type="submission" date="2022-11" db="EMBL/GenBank/DDBJ databases">
        <title>Minimal conservation of predation-associated metabolite biosynthetic gene clusters underscores biosynthetic potential of Myxococcota including descriptions for ten novel species: Archangium lansinium sp. nov., Myxococcus landrumus sp. nov., Nannocystis bai.</title>
        <authorList>
            <person name="Ahearne A."/>
            <person name="Stevens C."/>
            <person name="Dowd S."/>
        </authorList>
    </citation>
    <scope>NUCLEOTIDE SEQUENCE</scope>
    <source>
        <strain evidence="4">Fl3</strain>
    </source>
</reference>
<dbReference type="Proteomes" id="UP001164459">
    <property type="component" value="Chromosome"/>
</dbReference>
<feature type="domain" description="AMP-dependent synthetase/ligase" evidence="3">
    <location>
        <begin position="23"/>
        <end position="411"/>
    </location>
</feature>
<evidence type="ECO:0000313" key="4">
    <source>
        <dbReference type="EMBL" id="WAS93721.1"/>
    </source>
</evidence>
<evidence type="ECO:0000259" key="3">
    <source>
        <dbReference type="Pfam" id="PF00501"/>
    </source>
</evidence>
<dbReference type="Pfam" id="PF00501">
    <property type="entry name" value="AMP-binding"/>
    <property type="match status" value="1"/>
</dbReference>
<gene>
    <name evidence="4" type="ORF">O0S08_46910</name>
</gene>
<proteinExistence type="inferred from homology"/>
<dbReference type="Gene3D" id="3.40.50.12780">
    <property type="entry name" value="N-terminal domain of ligase-like"/>
    <property type="match status" value="1"/>
</dbReference>
<keyword evidence="2 4" id="KW-0436">Ligase</keyword>
<dbReference type="RefSeq" id="WP_269036066.1">
    <property type="nucleotide sequence ID" value="NZ_CP114040.1"/>
</dbReference>
<dbReference type="InterPro" id="IPR000873">
    <property type="entry name" value="AMP-dep_synth/lig_dom"/>
</dbReference>
<keyword evidence="5" id="KW-1185">Reference proteome</keyword>
<dbReference type="InterPro" id="IPR040097">
    <property type="entry name" value="FAAL/FAAC"/>
</dbReference>
<dbReference type="CDD" id="cd05931">
    <property type="entry name" value="FAAL"/>
    <property type="match status" value="1"/>
</dbReference>
<dbReference type="SUPFAM" id="SSF56801">
    <property type="entry name" value="Acetyl-CoA synthetase-like"/>
    <property type="match status" value="1"/>
</dbReference>
<dbReference type="PANTHER" id="PTHR22754">
    <property type="entry name" value="DISCO-INTERACTING PROTEIN 2 DIP2 -RELATED"/>
    <property type="match status" value="1"/>
</dbReference>
<dbReference type="Gene3D" id="3.30.300.30">
    <property type="match status" value="1"/>
</dbReference>
<comment type="similarity">
    <text evidence="1">Belongs to the ATP-dependent AMP-binding enzyme family.</text>
</comment>
<dbReference type="InterPro" id="IPR020845">
    <property type="entry name" value="AMP-binding_CS"/>
</dbReference>
<protein>
    <submittedName>
        <fullName evidence="4">Fatty acyl-AMP ligase</fullName>
    </submittedName>
</protein>
<name>A0ABY7H365_9BACT</name>
<dbReference type="EMBL" id="CP114040">
    <property type="protein sequence ID" value="WAS93721.1"/>
    <property type="molecule type" value="Genomic_DNA"/>
</dbReference>
<dbReference type="InterPro" id="IPR045851">
    <property type="entry name" value="AMP-bd_C_sf"/>
</dbReference>
<evidence type="ECO:0000256" key="1">
    <source>
        <dbReference type="ARBA" id="ARBA00006432"/>
    </source>
</evidence>
<organism evidence="4 5">
    <name type="scientific">Nannocystis punicea</name>
    <dbReference type="NCBI Taxonomy" id="2995304"/>
    <lineage>
        <taxon>Bacteria</taxon>
        <taxon>Pseudomonadati</taxon>
        <taxon>Myxococcota</taxon>
        <taxon>Polyangia</taxon>
        <taxon>Nannocystales</taxon>
        <taxon>Nannocystaceae</taxon>
        <taxon>Nannocystis</taxon>
    </lineage>
</organism>
<dbReference type="PROSITE" id="PS00455">
    <property type="entry name" value="AMP_BINDING"/>
    <property type="match status" value="1"/>
</dbReference>